<dbReference type="InterPro" id="IPR006710">
    <property type="entry name" value="Glyco_hydro_43"/>
</dbReference>
<keyword evidence="8" id="KW-1185">Reference proteome</keyword>
<feature type="domain" description="Beta-xylosidase C-terminal Concanavalin A-like" evidence="6">
    <location>
        <begin position="330"/>
        <end position="517"/>
    </location>
</feature>
<gene>
    <name evidence="7" type="ORF">CC84DRAFT_1241191</name>
</gene>
<comment type="similarity">
    <text evidence="1 4">Belongs to the glycosyl hydrolase 43 family.</text>
</comment>
<protein>
    <submittedName>
        <fullName evidence="7">Hydrolase-like protein</fullName>
    </submittedName>
</protein>
<dbReference type="CDD" id="cd09001">
    <property type="entry name" value="GH43_FsAxh1-like"/>
    <property type="match status" value="1"/>
</dbReference>
<sequence>MLRFSILAPLLASALLLAQVTGQTTFKNPVIYEDFPDNDITVGPDNAFYFSASNFHYSPGAPILKSFDLVNWQLIGHSIPRLDFGGGYDLPASGERAYRGGTWASSLRYRKSNKTWYWIGCTNFWNTWVYTAPSVTGPWTRAANIGPGGTCYYDNGLLFDDDDTPYVVYTKDATVNVAQLAADGLSQVKSVNVVNASMVGADSIEGNRLYKINGTYYILNDKPGSTTYIWKSKSPWGPYTSKILVDSIKSPLNGGGSPHQGSLVQTPKGDWYYMSFTWAFPSGRLPVLAPIKWGSDGFPVLVNGANGGWGDSYPMPLNVHAMPNWTTTYTFQGTSLPPTFEWNHNPDTTKYTVNNSLTLSTASITTDIYSARNTLTHRVHGEYPVGTVQIDFTNMADGDRVALAAFRDRSSYIGIHRDGSTYTLTTKFNMTLDEWGGSTLDNGTVVATTKLPTSSSKKIWLRTNMDVRPDGSNNATFSYSTDGKSFVLLGGTYKLYTGWAFFLGYRYGILNWATKALGGSVKVLSFTVA</sequence>
<dbReference type="OrthoDB" id="2139957at2759"/>
<evidence type="ECO:0000256" key="5">
    <source>
        <dbReference type="SAM" id="SignalP"/>
    </source>
</evidence>
<keyword evidence="3 4" id="KW-0326">Glycosidase</keyword>
<dbReference type="AlphaFoldDB" id="A0A177CG81"/>
<feature type="chain" id="PRO_5008058167" evidence="5">
    <location>
        <begin position="23"/>
        <end position="529"/>
    </location>
</feature>
<evidence type="ECO:0000313" key="8">
    <source>
        <dbReference type="Proteomes" id="UP000077069"/>
    </source>
</evidence>
<feature type="signal peptide" evidence="5">
    <location>
        <begin position="1"/>
        <end position="22"/>
    </location>
</feature>
<dbReference type="RefSeq" id="XP_018036960.1">
    <property type="nucleotide sequence ID" value="XM_018184048.1"/>
</dbReference>
<organism evidence="7 8">
    <name type="scientific">Paraphaeosphaeria sporulosa</name>
    <dbReference type="NCBI Taxonomy" id="1460663"/>
    <lineage>
        <taxon>Eukaryota</taxon>
        <taxon>Fungi</taxon>
        <taxon>Dikarya</taxon>
        <taxon>Ascomycota</taxon>
        <taxon>Pezizomycotina</taxon>
        <taxon>Dothideomycetes</taxon>
        <taxon>Pleosporomycetidae</taxon>
        <taxon>Pleosporales</taxon>
        <taxon>Massarineae</taxon>
        <taxon>Didymosphaeriaceae</taxon>
        <taxon>Paraphaeosphaeria</taxon>
    </lineage>
</organism>
<accession>A0A177CG81</accession>
<dbReference type="InParanoid" id="A0A177CG81"/>
<evidence type="ECO:0000259" key="6">
    <source>
        <dbReference type="Pfam" id="PF17851"/>
    </source>
</evidence>
<name>A0A177CG81_9PLEO</name>
<dbReference type="Gene3D" id="2.60.120.200">
    <property type="match status" value="1"/>
</dbReference>
<dbReference type="Pfam" id="PF04616">
    <property type="entry name" value="Glyco_hydro_43"/>
    <property type="match status" value="1"/>
</dbReference>
<evidence type="ECO:0000313" key="7">
    <source>
        <dbReference type="EMBL" id="OAG06595.1"/>
    </source>
</evidence>
<dbReference type="Gene3D" id="2.115.10.20">
    <property type="entry name" value="Glycosyl hydrolase domain, family 43"/>
    <property type="match status" value="1"/>
</dbReference>
<dbReference type="InterPro" id="IPR051795">
    <property type="entry name" value="Glycosyl_Hydrlase_43"/>
</dbReference>
<dbReference type="InterPro" id="IPR013320">
    <property type="entry name" value="ConA-like_dom_sf"/>
</dbReference>
<keyword evidence="5" id="KW-0732">Signal</keyword>
<dbReference type="STRING" id="1460663.A0A177CG81"/>
<dbReference type="GO" id="GO:0005975">
    <property type="term" value="P:carbohydrate metabolic process"/>
    <property type="evidence" value="ECO:0007669"/>
    <property type="project" value="InterPro"/>
</dbReference>
<dbReference type="PANTHER" id="PTHR42812:SF15">
    <property type="entry name" value="HYDROLASE, PUTATIVE (AFU_ORTHOLOGUE AFUA_2G00930)-RELATED"/>
    <property type="match status" value="1"/>
</dbReference>
<reference evidence="7 8" key="1">
    <citation type="submission" date="2016-05" db="EMBL/GenBank/DDBJ databases">
        <title>Comparative analysis of secretome profiles of manganese(II)-oxidizing ascomycete fungi.</title>
        <authorList>
            <consortium name="DOE Joint Genome Institute"/>
            <person name="Zeiner C.A."/>
            <person name="Purvine S.O."/>
            <person name="Zink E.M."/>
            <person name="Wu S."/>
            <person name="Pasa-Tolic L."/>
            <person name="Chaput D.L."/>
            <person name="Haridas S."/>
            <person name="Grigoriev I.V."/>
            <person name="Santelli C.M."/>
            <person name="Hansel C.M."/>
        </authorList>
    </citation>
    <scope>NUCLEOTIDE SEQUENCE [LARGE SCALE GENOMIC DNA]</scope>
    <source>
        <strain evidence="7 8">AP3s5-JAC2a</strain>
    </source>
</reference>
<evidence type="ECO:0000256" key="4">
    <source>
        <dbReference type="RuleBase" id="RU361187"/>
    </source>
</evidence>
<dbReference type="Proteomes" id="UP000077069">
    <property type="component" value="Unassembled WGS sequence"/>
</dbReference>
<dbReference type="EMBL" id="KV441551">
    <property type="protein sequence ID" value="OAG06595.1"/>
    <property type="molecule type" value="Genomic_DNA"/>
</dbReference>
<dbReference type="Pfam" id="PF17851">
    <property type="entry name" value="GH43_C2"/>
    <property type="match status" value="1"/>
</dbReference>
<dbReference type="InterPro" id="IPR023296">
    <property type="entry name" value="Glyco_hydro_beta-prop_sf"/>
</dbReference>
<dbReference type="GO" id="GO:0004553">
    <property type="term" value="F:hydrolase activity, hydrolyzing O-glycosyl compounds"/>
    <property type="evidence" value="ECO:0007669"/>
    <property type="project" value="InterPro"/>
</dbReference>
<evidence type="ECO:0000256" key="3">
    <source>
        <dbReference type="ARBA" id="ARBA00023295"/>
    </source>
</evidence>
<proteinExistence type="inferred from homology"/>
<evidence type="ECO:0000256" key="1">
    <source>
        <dbReference type="ARBA" id="ARBA00009865"/>
    </source>
</evidence>
<dbReference type="SUPFAM" id="SSF49899">
    <property type="entry name" value="Concanavalin A-like lectins/glucanases"/>
    <property type="match status" value="1"/>
</dbReference>
<dbReference type="SUPFAM" id="SSF75005">
    <property type="entry name" value="Arabinanase/levansucrase/invertase"/>
    <property type="match status" value="1"/>
</dbReference>
<dbReference type="InterPro" id="IPR041542">
    <property type="entry name" value="GH43_C2"/>
</dbReference>
<dbReference type="GeneID" id="28767534"/>
<keyword evidence="2 4" id="KW-0378">Hydrolase</keyword>
<evidence type="ECO:0000256" key="2">
    <source>
        <dbReference type="ARBA" id="ARBA00022801"/>
    </source>
</evidence>
<dbReference type="PANTHER" id="PTHR42812">
    <property type="entry name" value="BETA-XYLOSIDASE"/>
    <property type="match status" value="1"/>
</dbReference>